<dbReference type="WBParaSite" id="MCOS_0000969001-mRNA-1">
    <property type="protein sequence ID" value="MCOS_0000969001-mRNA-1"/>
    <property type="gene ID" value="MCOS_0000969001"/>
</dbReference>
<comment type="similarity">
    <text evidence="2 7">Belongs to the Mediator complex subunit 8 family.</text>
</comment>
<evidence type="ECO:0000256" key="3">
    <source>
        <dbReference type="ARBA" id="ARBA00023015"/>
    </source>
</evidence>
<proteinExistence type="inferred from homology"/>
<comment type="subunit">
    <text evidence="7">Component of the Mediator complex.</text>
</comment>
<dbReference type="STRING" id="53468.A0A0R3UPC0"/>
<dbReference type="GO" id="GO:0006357">
    <property type="term" value="P:regulation of transcription by RNA polymerase II"/>
    <property type="evidence" value="ECO:0007669"/>
    <property type="project" value="InterPro"/>
</dbReference>
<evidence type="ECO:0000313" key="11">
    <source>
        <dbReference type="WBParaSite" id="MCOS_0000969001-mRNA-1"/>
    </source>
</evidence>
<dbReference type="Pfam" id="PF10232">
    <property type="entry name" value="Med8"/>
    <property type="match status" value="1"/>
</dbReference>
<comment type="function">
    <text evidence="7">Component of the Mediator complex, a coactivator involved in the regulated transcription of nearly all RNA polymerase II-dependent genes. Mediator functions as a bridge to convey information from gene-specific regulatory proteins to the basal RNA polymerase II transcription machinery. Mediator is recruited to promoters by direct interactions with regulatory proteins and serves as a scaffold for the assembly of a functional preinitiation complex with RNA polymerase II and the general transcription factors.</text>
</comment>
<reference evidence="9 10" key="2">
    <citation type="submission" date="2018-10" db="EMBL/GenBank/DDBJ databases">
        <authorList>
            <consortium name="Pathogen Informatics"/>
        </authorList>
    </citation>
    <scope>NUCLEOTIDE SEQUENCE [LARGE SCALE GENOMIC DNA]</scope>
</reference>
<feature type="coiled-coil region" evidence="8">
    <location>
        <begin position="153"/>
        <end position="180"/>
    </location>
</feature>
<dbReference type="EMBL" id="UXSR01005804">
    <property type="protein sequence ID" value="VDD83688.1"/>
    <property type="molecule type" value="Genomic_DNA"/>
</dbReference>
<name>A0A0R3UPC0_MESCO</name>
<dbReference type="PANTHER" id="PTHR13074">
    <property type="entry name" value="MEDIATOR OF RNA POLYMERASE II TRANSCRIPTION SUBUNIT 8"/>
    <property type="match status" value="1"/>
</dbReference>
<dbReference type="GO" id="GO:0000978">
    <property type="term" value="F:RNA polymerase II cis-regulatory region sequence-specific DNA binding"/>
    <property type="evidence" value="ECO:0007669"/>
    <property type="project" value="TreeGrafter"/>
</dbReference>
<keyword evidence="5 7" id="KW-0804">Transcription</keyword>
<dbReference type="PANTHER" id="PTHR13074:SF9">
    <property type="entry name" value="MEDIATOR OF RNA POLYMERASE II TRANSCRIPTION SUBUNIT 8"/>
    <property type="match status" value="1"/>
</dbReference>
<accession>A0A0R3UPC0</accession>
<evidence type="ECO:0000256" key="7">
    <source>
        <dbReference type="RuleBase" id="RU364144"/>
    </source>
</evidence>
<evidence type="ECO:0000256" key="2">
    <source>
        <dbReference type="ARBA" id="ARBA00005716"/>
    </source>
</evidence>
<keyword evidence="10" id="KW-1185">Reference proteome</keyword>
<evidence type="ECO:0000256" key="5">
    <source>
        <dbReference type="ARBA" id="ARBA00023163"/>
    </source>
</evidence>
<evidence type="ECO:0000313" key="9">
    <source>
        <dbReference type="EMBL" id="VDD83688.1"/>
    </source>
</evidence>
<sequence>MEAAERHNLESFLLLNSSASKLKQKLLDLLTMIEFQRDAIDWPRYLNTLGLCASELVEIRKFLASERFASAQSIILTPKALITDTDTSLAKATEDRLAMFNHDAAPQYLRTKLDPRASAVEVLRASVDARTVSLRAMSGVMAERALTSHRDIVDKVLGDIRLLKQELDQDQEKLATVKLMTNQDDLLNIVATMTAGRDYAMRLKADGSK</sequence>
<protein>
    <recommendedName>
        <fullName evidence="7">Mediator of RNA polymerase II transcription subunit 8</fullName>
    </recommendedName>
    <alternativeName>
        <fullName evidence="7">Mediator complex subunit 8</fullName>
    </alternativeName>
</protein>
<dbReference type="GO" id="GO:0003712">
    <property type="term" value="F:transcription coregulator activity"/>
    <property type="evidence" value="ECO:0007669"/>
    <property type="project" value="InterPro"/>
</dbReference>
<dbReference type="InterPro" id="IPR019364">
    <property type="entry name" value="Mediatior_Med8_fun/met"/>
</dbReference>
<gene>
    <name evidence="7" type="primary">MED8</name>
    <name evidence="9" type="ORF">MCOS_LOCUS9691</name>
</gene>
<dbReference type="GO" id="GO:0016592">
    <property type="term" value="C:mediator complex"/>
    <property type="evidence" value="ECO:0007669"/>
    <property type="project" value="InterPro"/>
</dbReference>
<dbReference type="GO" id="GO:0070847">
    <property type="term" value="C:core mediator complex"/>
    <property type="evidence" value="ECO:0007669"/>
    <property type="project" value="TreeGrafter"/>
</dbReference>
<evidence type="ECO:0000256" key="8">
    <source>
        <dbReference type="SAM" id="Coils"/>
    </source>
</evidence>
<organism evidence="11">
    <name type="scientific">Mesocestoides corti</name>
    <name type="common">Flatworm</name>
    <dbReference type="NCBI Taxonomy" id="53468"/>
    <lineage>
        <taxon>Eukaryota</taxon>
        <taxon>Metazoa</taxon>
        <taxon>Spiralia</taxon>
        <taxon>Lophotrochozoa</taxon>
        <taxon>Platyhelminthes</taxon>
        <taxon>Cestoda</taxon>
        <taxon>Eucestoda</taxon>
        <taxon>Cyclophyllidea</taxon>
        <taxon>Mesocestoididae</taxon>
        <taxon>Mesocestoides</taxon>
    </lineage>
</organism>
<dbReference type="Proteomes" id="UP000267029">
    <property type="component" value="Unassembled WGS sequence"/>
</dbReference>
<evidence type="ECO:0000313" key="10">
    <source>
        <dbReference type="Proteomes" id="UP000267029"/>
    </source>
</evidence>
<evidence type="ECO:0000256" key="6">
    <source>
        <dbReference type="ARBA" id="ARBA00023242"/>
    </source>
</evidence>
<reference evidence="11" key="1">
    <citation type="submission" date="2017-02" db="UniProtKB">
        <authorList>
            <consortium name="WormBaseParasite"/>
        </authorList>
    </citation>
    <scope>IDENTIFICATION</scope>
</reference>
<dbReference type="OrthoDB" id="150687at2759"/>
<evidence type="ECO:0000256" key="1">
    <source>
        <dbReference type="ARBA" id="ARBA00004123"/>
    </source>
</evidence>
<dbReference type="AlphaFoldDB" id="A0A0R3UPC0"/>
<keyword evidence="6 7" id="KW-0539">Nucleus</keyword>
<evidence type="ECO:0000256" key="4">
    <source>
        <dbReference type="ARBA" id="ARBA00023159"/>
    </source>
</evidence>
<keyword evidence="8" id="KW-0175">Coiled coil</keyword>
<keyword evidence="3 7" id="KW-0805">Transcription regulation</keyword>
<keyword evidence="4 7" id="KW-0010">Activator</keyword>
<comment type="subcellular location">
    <subcellularLocation>
        <location evidence="1 7">Nucleus</location>
    </subcellularLocation>
</comment>